<dbReference type="PANTHER" id="PTHR34220:SF7">
    <property type="entry name" value="SENSOR HISTIDINE KINASE YPDA"/>
    <property type="match status" value="1"/>
</dbReference>
<reference evidence="4" key="1">
    <citation type="submission" date="2018-11" db="EMBL/GenBank/DDBJ databases">
        <title>Complete genome sequence of Paenibacillus sp. ML311-T8.</title>
        <authorList>
            <person name="Nam Y.-D."/>
            <person name="Kang J."/>
            <person name="Chung W.-H."/>
            <person name="Park Y.S."/>
        </authorList>
    </citation>
    <scope>NUCLEOTIDE SEQUENCE [LARGE SCALE GENOMIC DNA]</scope>
    <source>
        <strain evidence="4">ML311-T8</strain>
    </source>
</reference>
<proteinExistence type="predicted"/>
<dbReference type="InterPro" id="IPR010559">
    <property type="entry name" value="Sig_transdc_His_kin_internal"/>
</dbReference>
<dbReference type="SUPFAM" id="SSF55874">
    <property type="entry name" value="ATPase domain of HSP90 chaperone/DNA topoisomerase II/histidine kinase"/>
    <property type="match status" value="1"/>
</dbReference>
<keyword evidence="1" id="KW-1133">Transmembrane helix</keyword>
<dbReference type="KEGG" id="ppsc:EHS13_23245"/>
<gene>
    <name evidence="3" type="ORF">EHS13_23245</name>
</gene>
<dbReference type="RefSeq" id="WP_162463216.1">
    <property type="nucleotide sequence ID" value="NZ_CP034235.1"/>
</dbReference>
<dbReference type="GO" id="GO:0016020">
    <property type="term" value="C:membrane"/>
    <property type="evidence" value="ECO:0007669"/>
    <property type="project" value="InterPro"/>
</dbReference>
<dbReference type="InterPro" id="IPR003594">
    <property type="entry name" value="HATPase_dom"/>
</dbReference>
<organism evidence="3 4">
    <name type="scientific">Paenibacillus psychroresistens</name>
    <dbReference type="NCBI Taxonomy" id="1778678"/>
    <lineage>
        <taxon>Bacteria</taxon>
        <taxon>Bacillati</taxon>
        <taxon>Bacillota</taxon>
        <taxon>Bacilli</taxon>
        <taxon>Bacillales</taxon>
        <taxon>Paenibacillaceae</taxon>
        <taxon>Paenibacillus</taxon>
    </lineage>
</organism>
<sequence>MRFIRFMSSYFNMNNKIKISLSLFTLIPFILISIYIYITVCATIKKDFVNQINEQLTTNVNLINRDYLLFINKSRYFHINSYVVSGIISALEWDPLTSYDFQSYMRSLTRDLEFSDPNTRAFTFYVANYSSNSEYIANINELTNSKLVAEILETPVMEEIWNAQLKSGSINKNFISFYRNITSAIGIPCILEVNIPYSDIQNYLSLMRLPESAILIHASASGEILNSGALVSTANQPLIENSEKMFLIHSKPLLDGSLITITIPKNILYLKNLHVLLSILAGLITLGILVIFASNFTSKKITGSLGDFMTYLKRNNIRGDYLSLDPDLENARNVDEISVIKQKFINIINTMNETHSDLLSSKSQNNELQIKLLHARLNPHLLYNSLSAIKWFAIRNKDAKTAEMIDSMSYYYRIALNEGEEIILVSHELRLIKEYVQIMQYTNSNPYQLVFQVAEEMQNIYIPVHLLQPAVENAILHGLKKMSDGVITIRGNQQGDDLIFEVIDNGSGMDAETIDKVLKIQFKKTRGGYGIKNLIQRIKLYYGDSYGININSENQKGTTLTIKIKAFTQEELEQYKSK</sequence>
<feature type="domain" description="Histidine kinase/HSP90-like ATPase" evidence="2">
    <location>
        <begin position="458"/>
        <end position="568"/>
    </location>
</feature>
<dbReference type="GO" id="GO:0000155">
    <property type="term" value="F:phosphorelay sensor kinase activity"/>
    <property type="evidence" value="ECO:0007669"/>
    <property type="project" value="InterPro"/>
</dbReference>
<dbReference type="Proteomes" id="UP000426246">
    <property type="component" value="Chromosome"/>
</dbReference>
<dbReference type="SMART" id="SM00387">
    <property type="entry name" value="HATPase_c"/>
    <property type="match status" value="1"/>
</dbReference>
<dbReference type="Pfam" id="PF06580">
    <property type="entry name" value="His_kinase"/>
    <property type="match status" value="1"/>
</dbReference>
<keyword evidence="1" id="KW-0812">Transmembrane</keyword>
<protein>
    <recommendedName>
        <fullName evidence="2">Histidine kinase/HSP90-like ATPase domain-containing protein</fullName>
    </recommendedName>
</protein>
<dbReference type="EMBL" id="CP034235">
    <property type="protein sequence ID" value="QGQ97595.1"/>
    <property type="molecule type" value="Genomic_DNA"/>
</dbReference>
<name>A0A6B8RPY9_9BACL</name>
<feature type="transmembrane region" description="Helical" evidence="1">
    <location>
        <begin position="273"/>
        <end position="293"/>
    </location>
</feature>
<evidence type="ECO:0000259" key="2">
    <source>
        <dbReference type="SMART" id="SM00387"/>
    </source>
</evidence>
<dbReference type="Pfam" id="PF02518">
    <property type="entry name" value="HATPase_c"/>
    <property type="match status" value="1"/>
</dbReference>
<dbReference type="InterPro" id="IPR050640">
    <property type="entry name" value="Bact_2-comp_sensor_kinase"/>
</dbReference>
<dbReference type="OrthoDB" id="2517332at2"/>
<keyword evidence="1" id="KW-0472">Membrane</keyword>
<accession>A0A6B8RPY9</accession>
<evidence type="ECO:0000313" key="3">
    <source>
        <dbReference type="EMBL" id="QGQ97595.1"/>
    </source>
</evidence>
<dbReference type="PANTHER" id="PTHR34220">
    <property type="entry name" value="SENSOR HISTIDINE KINASE YPDA"/>
    <property type="match status" value="1"/>
</dbReference>
<feature type="transmembrane region" description="Helical" evidence="1">
    <location>
        <begin position="21"/>
        <end position="38"/>
    </location>
</feature>
<evidence type="ECO:0000256" key="1">
    <source>
        <dbReference type="SAM" id="Phobius"/>
    </source>
</evidence>
<dbReference type="Gene3D" id="3.30.565.10">
    <property type="entry name" value="Histidine kinase-like ATPase, C-terminal domain"/>
    <property type="match status" value="1"/>
</dbReference>
<evidence type="ECO:0000313" key="4">
    <source>
        <dbReference type="Proteomes" id="UP000426246"/>
    </source>
</evidence>
<dbReference type="AlphaFoldDB" id="A0A6B8RPY9"/>
<keyword evidence="4" id="KW-1185">Reference proteome</keyword>
<dbReference type="InterPro" id="IPR036890">
    <property type="entry name" value="HATPase_C_sf"/>
</dbReference>